<dbReference type="GO" id="GO:0005634">
    <property type="term" value="C:nucleus"/>
    <property type="evidence" value="ECO:0007669"/>
    <property type="project" value="TreeGrafter"/>
</dbReference>
<feature type="domain" description="Ubiquitin-like protease family profile" evidence="6">
    <location>
        <begin position="65"/>
        <end position="258"/>
    </location>
</feature>
<dbReference type="InterPro" id="IPR003653">
    <property type="entry name" value="Peptidase_C48_C"/>
</dbReference>
<dbReference type="STRING" id="1849047.A0A3D8R5G4"/>
<feature type="region of interest" description="Disordered" evidence="5">
    <location>
        <begin position="702"/>
        <end position="735"/>
    </location>
</feature>
<comment type="similarity">
    <text evidence="1">Belongs to the peptidase C48 family.</text>
</comment>
<feature type="region of interest" description="Disordered" evidence="5">
    <location>
        <begin position="338"/>
        <end position="652"/>
    </location>
</feature>
<evidence type="ECO:0000313" key="7">
    <source>
        <dbReference type="EMBL" id="RDW69273.1"/>
    </source>
</evidence>
<dbReference type="Proteomes" id="UP000256645">
    <property type="component" value="Unassembled WGS sequence"/>
</dbReference>
<keyword evidence="3" id="KW-0378">Hydrolase</keyword>
<feature type="compositionally biased region" description="Basic and acidic residues" evidence="5">
    <location>
        <begin position="637"/>
        <end position="651"/>
    </location>
</feature>
<organism evidence="7 8">
    <name type="scientific">Coleophoma cylindrospora</name>
    <dbReference type="NCBI Taxonomy" id="1849047"/>
    <lineage>
        <taxon>Eukaryota</taxon>
        <taxon>Fungi</taxon>
        <taxon>Dikarya</taxon>
        <taxon>Ascomycota</taxon>
        <taxon>Pezizomycotina</taxon>
        <taxon>Leotiomycetes</taxon>
        <taxon>Helotiales</taxon>
        <taxon>Dermateaceae</taxon>
        <taxon>Coleophoma</taxon>
    </lineage>
</organism>
<evidence type="ECO:0000256" key="4">
    <source>
        <dbReference type="ARBA" id="ARBA00022807"/>
    </source>
</evidence>
<accession>A0A3D8R5G4</accession>
<sequence>MTIFSQRASNPGFKSVGEQADIDLDSRYQSRVPKAEAYNPVIQLLKQNNDFQVSSSQISQPYEKGNLRKSDISLLVKSDATSGNPNAPPKATKAWLNDEVINSYMTIVCFHANHEAGVAGWTRGGCPLRYVPMNSFFYETIIREGTTPEQIKRILVRRNLDGANILDPEHIFIPINVNKNHWALAVISPQLKMLSYLDSLGASKKNIQDRLAPIIQVLRQTAGNTFKEKEWVIYNGNTPKQPNGYDCGVYTLMFVTCIAFGINLSSINLGDAAAKRVCIACELVNGDFTDPVTPDFVNVMTLAERAERARAAGDLTVQLPKSKFTLYEETDYDSNRDNGTAFATFFPTSNGPSNAGPPKQGSSAKTGKVQVIDLNDPEDEENKKPKRSTKKTDTDKKSTSSSTGLKQKEKKASNAGLPKQGSSATMGKVQVIDLNDPEDEENKKPKRSTKKGDTDKKSTLSSTGLKQKEKKASNAGLPKQGSSATTGKVQVIDLNDPEDEDTKKPKRPTKKTDTNKKSTSSSTGIKKKEKKASNAGLPKQGSSATPGKVQVIDLNDPEDEDTKKPKRSTKKGDTNKKSTSSSTGLKPEGKGASGTKEKTTKPNPDKPGEKPKQVKPSGAKPPAPSSNAQAASPKQSKKQERKPYKIQKFDETQIATKDACIQLCRADRELYAGFSKHQKGSVGAFRRWIKQRFDERELEKKAQIDLLEEEEKQETKKRSRDGGDDDDKPAKKAKS</sequence>
<feature type="compositionally biased region" description="Basic and acidic residues" evidence="5">
    <location>
        <begin position="713"/>
        <end position="722"/>
    </location>
</feature>
<reference evidence="7 8" key="1">
    <citation type="journal article" date="2018" name="IMA Fungus">
        <title>IMA Genome-F 9: Draft genome sequence of Annulohypoxylon stygium, Aspergillus mulundensis, Berkeleyomyces basicola (syn. Thielaviopsis basicola), Ceratocystis smalleyi, two Cercospora beticola strains, Coleophoma cylindrospora, Fusarium fracticaudum, Phialophora cf. hyalina, and Morchella septimelata.</title>
        <authorList>
            <person name="Wingfield B.D."/>
            <person name="Bills G.F."/>
            <person name="Dong Y."/>
            <person name="Huang W."/>
            <person name="Nel W.J."/>
            <person name="Swalarsk-Parry B.S."/>
            <person name="Vaghefi N."/>
            <person name="Wilken P.M."/>
            <person name="An Z."/>
            <person name="de Beer Z.W."/>
            <person name="De Vos L."/>
            <person name="Chen L."/>
            <person name="Duong T.A."/>
            <person name="Gao Y."/>
            <person name="Hammerbacher A."/>
            <person name="Kikkert J.R."/>
            <person name="Li Y."/>
            <person name="Li H."/>
            <person name="Li K."/>
            <person name="Li Q."/>
            <person name="Liu X."/>
            <person name="Ma X."/>
            <person name="Naidoo K."/>
            <person name="Pethybridge S.J."/>
            <person name="Sun J."/>
            <person name="Steenkamp E.T."/>
            <person name="van der Nest M.A."/>
            <person name="van Wyk S."/>
            <person name="Wingfield M.J."/>
            <person name="Xiong C."/>
            <person name="Yue Q."/>
            <person name="Zhang X."/>
        </authorList>
    </citation>
    <scope>NUCLEOTIDE SEQUENCE [LARGE SCALE GENOMIC DNA]</scope>
    <source>
        <strain evidence="7 8">BP6252</strain>
    </source>
</reference>
<dbReference type="PROSITE" id="PS50600">
    <property type="entry name" value="ULP_PROTEASE"/>
    <property type="match status" value="1"/>
</dbReference>
<dbReference type="GO" id="GO:0016926">
    <property type="term" value="P:protein desumoylation"/>
    <property type="evidence" value="ECO:0007669"/>
    <property type="project" value="TreeGrafter"/>
</dbReference>
<evidence type="ECO:0000256" key="3">
    <source>
        <dbReference type="ARBA" id="ARBA00022801"/>
    </source>
</evidence>
<dbReference type="GO" id="GO:0006508">
    <property type="term" value="P:proteolysis"/>
    <property type="evidence" value="ECO:0007669"/>
    <property type="project" value="UniProtKB-KW"/>
</dbReference>
<keyword evidence="2" id="KW-0645">Protease</keyword>
<dbReference type="PANTHER" id="PTHR12606:SF141">
    <property type="entry name" value="GH15225P-RELATED"/>
    <property type="match status" value="1"/>
</dbReference>
<dbReference type="SUPFAM" id="SSF54001">
    <property type="entry name" value="Cysteine proteinases"/>
    <property type="match status" value="1"/>
</dbReference>
<feature type="compositionally biased region" description="Basic and acidic residues" evidence="5">
    <location>
        <begin position="595"/>
        <end position="612"/>
    </location>
</feature>
<evidence type="ECO:0000313" key="8">
    <source>
        <dbReference type="Proteomes" id="UP000256645"/>
    </source>
</evidence>
<proteinExistence type="inferred from homology"/>
<dbReference type="InterPro" id="IPR038765">
    <property type="entry name" value="Papain-like_cys_pep_sf"/>
</dbReference>
<dbReference type="GO" id="GO:0016929">
    <property type="term" value="F:deSUMOylase activity"/>
    <property type="evidence" value="ECO:0007669"/>
    <property type="project" value="TreeGrafter"/>
</dbReference>
<dbReference type="OrthoDB" id="3553916at2759"/>
<dbReference type="PANTHER" id="PTHR12606">
    <property type="entry name" value="SENTRIN/SUMO-SPECIFIC PROTEASE"/>
    <property type="match status" value="1"/>
</dbReference>
<evidence type="ECO:0000256" key="1">
    <source>
        <dbReference type="ARBA" id="ARBA00005234"/>
    </source>
</evidence>
<protein>
    <recommendedName>
        <fullName evidence="6">Ubiquitin-like protease family profile domain-containing protein</fullName>
    </recommendedName>
</protein>
<name>A0A3D8R5G4_9HELO</name>
<feature type="compositionally biased region" description="Low complexity" evidence="5">
    <location>
        <begin position="625"/>
        <end position="634"/>
    </location>
</feature>
<evidence type="ECO:0000259" key="6">
    <source>
        <dbReference type="PROSITE" id="PS50600"/>
    </source>
</evidence>
<keyword evidence="4" id="KW-0788">Thiol protease</keyword>
<comment type="caution">
    <text evidence="7">The sequence shown here is derived from an EMBL/GenBank/DDBJ whole genome shotgun (WGS) entry which is preliminary data.</text>
</comment>
<dbReference type="Gene3D" id="3.40.395.10">
    <property type="entry name" value="Adenoviral Proteinase, Chain A"/>
    <property type="match status" value="1"/>
</dbReference>
<evidence type="ECO:0000256" key="5">
    <source>
        <dbReference type="SAM" id="MobiDB-lite"/>
    </source>
</evidence>
<evidence type="ECO:0000256" key="2">
    <source>
        <dbReference type="ARBA" id="ARBA00022670"/>
    </source>
</evidence>
<keyword evidence="8" id="KW-1185">Reference proteome</keyword>
<dbReference type="Pfam" id="PF02902">
    <property type="entry name" value="Peptidase_C48"/>
    <property type="match status" value="1"/>
</dbReference>
<dbReference type="AlphaFoldDB" id="A0A3D8R5G4"/>
<dbReference type="EMBL" id="PDLM01000009">
    <property type="protein sequence ID" value="RDW69273.1"/>
    <property type="molecule type" value="Genomic_DNA"/>
</dbReference>
<gene>
    <name evidence="7" type="ORF">BP6252_08293</name>
</gene>